<accession>Q6IGZ1</accession>
<reference evidence="1" key="1">
    <citation type="journal article" date="2003" name="Genome Biol.">
        <title>An integrated gene annotation and transcriptional profiling approach towards the full gene content of the Drosophila genome.</title>
        <authorList>
            <person name="Hild M."/>
            <person name="Beckmann B."/>
            <person name="Haas S.A."/>
            <person name="Koch B."/>
            <person name="Solovyev V."/>
            <person name="Busold C."/>
            <person name="Fellenberg K."/>
            <person name="Boutros M."/>
            <person name="Vingron M."/>
            <person name="Sauer F."/>
            <person name="Hoheisel J.D."/>
            <person name="Paro R."/>
        </authorList>
    </citation>
    <scope>NUCLEOTIDE SEQUENCE</scope>
</reference>
<evidence type="ECO:0000313" key="1">
    <source>
        <dbReference type="EMBL" id="DAA02323.1"/>
    </source>
</evidence>
<organism evidence="1">
    <name type="scientific">Drosophila melanogaster</name>
    <name type="common">Fruit fly</name>
    <dbReference type="NCBI Taxonomy" id="7227"/>
    <lineage>
        <taxon>Eukaryota</taxon>
        <taxon>Metazoa</taxon>
        <taxon>Ecdysozoa</taxon>
        <taxon>Arthropoda</taxon>
        <taxon>Hexapoda</taxon>
        <taxon>Insecta</taxon>
        <taxon>Pterygota</taxon>
        <taxon>Neoptera</taxon>
        <taxon>Endopterygota</taxon>
        <taxon>Diptera</taxon>
        <taxon>Brachycera</taxon>
        <taxon>Muscomorpha</taxon>
        <taxon>Ephydroidea</taxon>
        <taxon>Drosophilidae</taxon>
        <taxon>Drosophila</taxon>
        <taxon>Sophophora</taxon>
    </lineage>
</organism>
<proteinExistence type="predicted"/>
<name>Q6IGZ1_DROME</name>
<protein>
    <submittedName>
        <fullName evidence="1">HDC04199</fullName>
    </submittedName>
</protein>
<dbReference type="EMBL" id="BK003625">
    <property type="protein sequence ID" value="DAA02323.1"/>
    <property type="molecule type" value="Genomic_DNA"/>
</dbReference>
<dbReference type="AlphaFoldDB" id="Q6IGZ1"/>
<sequence>MIIMYEMHSKPEPAGQQLTKLDKTGRILHLHLHLHHHSSPLHSTCSSSSETTYQPQAHLWPSGWGVQGGKDWPWLFWGQVAHLISPSDLQLK</sequence>
<gene>
    <name evidence="1" type="ORF">HDC04199</name>
</gene>